<proteinExistence type="predicted"/>
<dbReference type="SMART" id="SM00257">
    <property type="entry name" value="LysM"/>
    <property type="match status" value="2"/>
</dbReference>
<dbReference type="Pfam" id="PF01476">
    <property type="entry name" value="LysM"/>
    <property type="match status" value="2"/>
</dbReference>
<organism evidence="3 4">
    <name type="scientific">Candidatus Woesebacteria bacterium RIFCSPHIGHO2_01_FULL_44_21</name>
    <dbReference type="NCBI Taxonomy" id="1802503"/>
    <lineage>
        <taxon>Bacteria</taxon>
        <taxon>Candidatus Woeseibacteriota</taxon>
    </lineage>
</organism>
<evidence type="ECO:0000313" key="4">
    <source>
        <dbReference type="Proteomes" id="UP000178870"/>
    </source>
</evidence>
<dbReference type="CDD" id="cd00118">
    <property type="entry name" value="LysM"/>
    <property type="match status" value="2"/>
</dbReference>
<dbReference type="PROSITE" id="PS51782">
    <property type="entry name" value="LYSM"/>
    <property type="match status" value="2"/>
</dbReference>
<dbReference type="InterPro" id="IPR018392">
    <property type="entry name" value="LysM"/>
</dbReference>
<name>A0A1F7Z0R5_9BACT</name>
<dbReference type="PANTHER" id="PTHR34700">
    <property type="entry name" value="POTASSIUM BINDING PROTEIN KBP"/>
    <property type="match status" value="1"/>
</dbReference>
<dbReference type="InterPro" id="IPR052196">
    <property type="entry name" value="Bact_Kbp"/>
</dbReference>
<dbReference type="Gene3D" id="3.10.350.10">
    <property type="entry name" value="LysM domain"/>
    <property type="match status" value="2"/>
</dbReference>
<gene>
    <name evidence="3" type="ORF">A2803_00080</name>
</gene>
<feature type="domain" description="LysM" evidence="2">
    <location>
        <begin position="141"/>
        <end position="188"/>
    </location>
</feature>
<protein>
    <recommendedName>
        <fullName evidence="2">LysM domain-containing protein</fullName>
    </recommendedName>
</protein>
<comment type="caution">
    <text evidence="3">The sequence shown here is derived from an EMBL/GenBank/DDBJ whole genome shotgun (WGS) entry which is preliminary data.</text>
</comment>
<evidence type="ECO:0000313" key="3">
    <source>
        <dbReference type="EMBL" id="OGM33236.1"/>
    </source>
</evidence>
<dbReference type="AlphaFoldDB" id="A0A1F7Z0R5"/>
<dbReference type="Proteomes" id="UP000178870">
    <property type="component" value="Unassembled WGS sequence"/>
</dbReference>
<accession>A0A1F7Z0R5</accession>
<sequence length="190" mass="20187">MGFLVIVVVGLLVVNYFRNLDSGETFPTSATTEEGNDQETYTVAAGDSLWTISEKVYGTGYNWVDIRDANDIQNPNDVEEGQVLIIPELEDQGAELAEAVVTSTPSPAPTISPTPSPTASPKGEIASVETINQMPEANAGGSYTVVKGDNLWNIAVAAYGDGFRWVDIARANHLANPQVIHAGNVLTIPA</sequence>
<dbReference type="EMBL" id="MGGP01000005">
    <property type="protein sequence ID" value="OGM33236.1"/>
    <property type="molecule type" value="Genomic_DNA"/>
</dbReference>
<dbReference type="SUPFAM" id="SSF54106">
    <property type="entry name" value="LysM domain"/>
    <property type="match status" value="2"/>
</dbReference>
<evidence type="ECO:0000256" key="1">
    <source>
        <dbReference type="SAM" id="MobiDB-lite"/>
    </source>
</evidence>
<evidence type="ECO:0000259" key="2">
    <source>
        <dbReference type="PROSITE" id="PS51782"/>
    </source>
</evidence>
<feature type="domain" description="LysM" evidence="2">
    <location>
        <begin position="39"/>
        <end position="86"/>
    </location>
</feature>
<dbReference type="InterPro" id="IPR036779">
    <property type="entry name" value="LysM_dom_sf"/>
</dbReference>
<feature type="region of interest" description="Disordered" evidence="1">
    <location>
        <begin position="102"/>
        <end position="123"/>
    </location>
</feature>
<dbReference type="PANTHER" id="PTHR34700:SF4">
    <property type="entry name" value="PHAGE-LIKE ELEMENT PBSX PROTEIN XKDP"/>
    <property type="match status" value="1"/>
</dbReference>
<feature type="compositionally biased region" description="Pro residues" evidence="1">
    <location>
        <begin position="106"/>
        <end position="118"/>
    </location>
</feature>
<reference evidence="3 4" key="1">
    <citation type="journal article" date="2016" name="Nat. Commun.">
        <title>Thousands of microbial genomes shed light on interconnected biogeochemical processes in an aquifer system.</title>
        <authorList>
            <person name="Anantharaman K."/>
            <person name="Brown C.T."/>
            <person name="Hug L.A."/>
            <person name="Sharon I."/>
            <person name="Castelle C.J."/>
            <person name="Probst A.J."/>
            <person name="Thomas B.C."/>
            <person name="Singh A."/>
            <person name="Wilkins M.J."/>
            <person name="Karaoz U."/>
            <person name="Brodie E.L."/>
            <person name="Williams K.H."/>
            <person name="Hubbard S.S."/>
            <person name="Banfield J.F."/>
        </authorList>
    </citation>
    <scope>NUCLEOTIDE SEQUENCE [LARGE SCALE GENOMIC DNA]</scope>
</reference>